<dbReference type="Gene3D" id="2.40.40.20">
    <property type="match status" value="1"/>
</dbReference>
<dbReference type="InterPro" id="IPR006657">
    <property type="entry name" value="MoPterin_dinucl-bd_dom"/>
</dbReference>
<keyword evidence="6" id="KW-0560">Oxidoreductase</keyword>
<protein>
    <submittedName>
        <fullName evidence="10">Anaerobic dehydrogenase, typically selenocysteine-containing</fullName>
    </submittedName>
</protein>
<dbReference type="Proteomes" id="UP000028501">
    <property type="component" value="Chromosome"/>
</dbReference>
<dbReference type="KEGG" id="afg:AFULGI_00001570"/>
<proteinExistence type="inferred from homology"/>
<dbReference type="GO" id="GO:0016491">
    <property type="term" value="F:oxidoreductase activity"/>
    <property type="evidence" value="ECO:0007669"/>
    <property type="project" value="UniProtKB-KW"/>
</dbReference>
<dbReference type="HOGENOM" id="CLU_008235_0_0_2"/>
<dbReference type="GO" id="GO:0046872">
    <property type="term" value="F:metal ion binding"/>
    <property type="evidence" value="ECO:0007669"/>
    <property type="project" value="UniProtKB-KW"/>
</dbReference>
<dbReference type="Gene3D" id="3.40.228.10">
    <property type="entry name" value="Dimethylsulfoxide Reductase, domain 2"/>
    <property type="match status" value="1"/>
</dbReference>
<dbReference type="PANTHER" id="PTHR43742:SF9">
    <property type="entry name" value="TETRATHIONATE REDUCTASE SUBUNIT A"/>
    <property type="match status" value="1"/>
</dbReference>
<dbReference type="Gene3D" id="3.30.200.210">
    <property type="match status" value="1"/>
</dbReference>
<dbReference type="GeneID" id="24793710"/>
<gene>
    <name evidence="10" type="ORF">AFULGI_00001570</name>
</gene>
<evidence type="ECO:0000313" key="11">
    <source>
        <dbReference type="Proteomes" id="UP000028501"/>
    </source>
</evidence>
<evidence type="ECO:0000256" key="3">
    <source>
        <dbReference type="ARBA" id="ARBA00022505"/>
    </source>
</evidence>
<evidence type="ECO:0000256" key="2">
    <source>
        <dbReference type="ARBA" id="ARBA00022485"/>
    </source>
</evidence>
<keyword evidence="2" id="KW-0004">4Fe-4S</keyword>
<keyword evidence="4" id="KW-0479">Metal-binding</keyword>
<dbReference type="GO" id="GO:0043546">
    <property type="term" value="F:molybdopterin cofactor binding"/>
    <property type="evidence" value="ECO:0007669"/>
    <property type="project" value="InterPro"/>
</dbReference>
<feature type="domain" description="4Fe-4S Mo/W bis-MGD-type" evidence="9">
    <location>
        <begin position="46"/>
        <end position="133"/>
    </location>
</feature>
<dbReference type="InterPro" id="IPR006656">
    <property type="entry name" value="Mopterin_OxRdtase"/>
</dbReference>
<dbReference type="SMART" id="SM00926">
    <property type="entry name" value="Molybdop_Fe4S4"/>
    <property type="match status" value="1"/>
</dbReference>
<evidence type="ECO:0000256" key="5">
    <source>
        <dbReference type="ARBA" id="ARBA00022729"/>
    </source>
</evidence>
<keyword evidence="3" id="KW-0500">Molybdenum</keyword>
<dbReference type="PROSITE" id="PS51669">
    <property type="entry name" value="4FE4S_MOW_BIS_MGD"/>
    <property type="match status" value="1"/>
</dbReference>
<dbReference type="RefSeq" id="WP_010877671.1">
    <property type="nucleotide sequence ID" value="NZ_CP006577.1"/>
</dbReference>
<evidence type="ECO:0000256" key="4">
    <source>
        <dbReference type="ARBA" id="ARBA00022723"/>
    </source>
</evidence>
<keyword evidence="5" id="KW-0732">Signal</keyword>
<evidence type="ECO:0000256" key="7">
    <source>
        <dbReference type="ARBA" id="ARBA00023004"/>
    </source>
</evidence>
<dbReference type="InterPro" id="IPR006963">
    <property type="entry name" value="Mopterin_OxRdtase_4Fe-4S_dom"/>
</dbReference>
<dbReference type="EMBL" id="CP006577">
    <property type="protein sequence ID" value="AIG96993.1"/>
    <property type="molecule type" value="Genomic_DNA"/>
</dbReference>
<reference evidence="10 11" key="1">
    <citation type="submission" date="2013-07" db="EMBL/GenBank/DDBJ databases">
        <title>Genome of Archaeoglobus fulgidus.</title>
        <authorList>
            <person name="Fiebig A."/>
            <person name="Birkeland N.-K."/>
        </authorList>
    </citation>
    <scope>NUCLEOTIDE SEQUENCE [LARGE SCALE GENOMIC DNA]</scope>
    <source>
        <strain evidence="10 11">DSM 8774</strain>
    </source>
</reference>
<sequence length="1134" mass="127689">MQLSRRDFIKGLVAVGSASVFLAGYSETVDRLVKPRYTEVKPDSVGRIVHSACLGCNVRCGIRVNVVQRGGMEVVERISGNPYHVYNRYVSKEKQSRRYEPLPYNTPITEGLKYSGTLCARGEDGIHYLYDPYRIIVPLKRAGPRGSGKFKPITWEQLINEVVNGGVIEETGERLPGLKELFAYGILSEAGFDANAVLSEMKKDVDAIMEIAKDDTKSYGELTEAINNFKAKWSAKLGEKGLKLEDILIDPDRPDLGTKANQLVYMRGRGQGHADYFYQRWTYAFGSVNWLRHTSSCQLGYYAGNKIWSGYHDVQADPIGAKLLLMVGAQMGRLHPGATGQGLIVERAAEGELKVYYVNPTAPRTTANGNIVWVPIRPGTDAAFAMALLRVMFERGYYDAEFLSYANTDAARKAGYPLNTNASWLVIWEGDRKGEFLKGEDIGLGSDNPVVYAGSFVTNDSVEKAEIFFDGYVETKEGKRRVKSALQILKEECFSRSVEEWCEICGVDVAVIYEIAEEIRKAMPNCGTIVHRGAGMHTNGEYNVWALRCIDMLIGNIHRKGGLMTRASHTNYNKELYYVDKSKFGEPVRWGPPIDRHKVAYEDSLEYWMKKKRGENPYPAKRPWYPLTPEESYTEMFAGIAEEYPYPIKALIMYYANPVLSANFGVKFIEVLKDTSKLPLFIAITTSINETFLYADYIVPDTMYLETGTMGINYLYATSASVTLAEYWRSPAVMPMTQLVGTCPNGHPKYASMWEFLIDIALKLKMPGYGKGAVKGVGAYDGQKFDLYCAWEYIMYVFANAAMDAKKRGLIPETVSDEEVDFVEKNYPIARFKDIVPNEWRYVAYGLARGGVFTRYEDSFDERGYSKRKPWTDTVYFWSEKLAKARNSVTGEKFYGGPKYLPPATYAPLGTERRFYGTPLREIYPESQYPFLVVPPGSPLFTKHRSMFYYWLKQVMPENFAVINPEDAEKLGIESGDVIKIVTPTGELEVVAAVEPTVVKGTIAIPVGMGRWADSAVKKPAYFRLNDGSVAALVSELPDGASLPSDAVNPVKQLDETKKRILFTKSDRRYYDDLGIDSWRFSGVTPNVVACVDTSLDNWPLLSWIGAAQVYFFIPAKVEKTGKRKKFEMPNVWW</sequence>
<keyword evidence="7" id="KW-0408">Iron</keyword>
<name>A0A075WHE3_ARCFL</name>
<dbReference type="Pfam" id="PF00384">
    <property type="entry name" value="Molybdopterin"/>
    <property type="match status" value="1"/>
</dbReference>
<keyword evidence="8" id="KW-0411">Iron-sulfur</keyword>
<dbReference type="Pfam" id="PF01568">
    <property type="entry name" value="Molydop_binding"/>
    <property type="match status" value="1"/>
</dbReference>
<dbReference type="InterPro" id="IPR041929">
    <property type="entry name" value="Tetrathionate-R_A_N"/>
</dbReference>
<accession>A0A075WHE3</accession>
<evidence type="ECO:0000259" key="9">
    <source>
        <dbReference type="PROSITE" id="PS51669"/>
    </source>
</evidence>
<dbReference type="InterPro" id="IPR037946">
    <property type="entry name" value="MopB_CT_Tetrathionate"/>
</dbReference>
<evidence type="ECO:0000256" key="6">
    <source>
        <dbReference type="ARBA" id="ARBA00023002"/>
    </source>
</evidence>
<dbReference type="SUPFAM" id="SSF53706">
    <property type="entry name" value="Formate dehydrogenase/DMSO reductase, domains 1-3"/>
    <property type="match status" value="1"/>
</dbReference>
<dbReference type="InterPro" id="IPR050612">
    <property type="entry name" value="Prok_Mopterin_Oxidored"/>
</dbReference>
<dbReference type="InterPro" id="IPR009010">
    <property type="entry name" value="Asp_de-COase-like_dom_sf"/>
</dbReference>
<evidence type="ECO:0000256" key="1">
    <source>
        <dbReference type="ARBA" id="ARBA00010312"/>
    </source>
</evidence>
<dbReference type="Gene3D" id="3.40.50.740">
    <property type="match status" value="1"/>
</dbReference>
<dbReference type="GO" id="GO:0051539">
    <property type="term" value="F:4 iron, 4 sulfur cluster binding"/>
    <property type="evidence" value="ECO:0007669"/>
    <property type="project" value="UniProtKB-KW"/>
</dbReference>
<dbReference type="SUPFAM" id="SSF50692">
    <property type="entry name" value="ADC-like"/>
    <property type="match status" value="1"/>
</dbReference>
<comment type="similarity">
    <text evidence="1">Belongs to the prokaryotic molybdopterin-containing oxidoreductase family.</text>
</comment>
<evidence type="ECO:0000313" key="10">
    <source>
        <dbReference type="EMBL" id="AIG96993.1"/>
    </source>
</evidence>
<dbReference type="AlphaFoldDB" id="A0A075WHE3"/>
<evidence type="ECO:0000256" key="8">
    <source>
        <dbReference type="ARBA" id="ARBA00023014"/>
    </source>
</evidence>
<dbReference type="PANTHER" id="PTHR43742">
    <property type="entry name" value="TRIMETHYLAMINE-N-OXIDE REDUCTASE"/>
    <property type="match status" value="1"/>
</dbReference>
<dbReference type="CDD" id="cd02780">
    <property type="entry name" value="MopB_CT_Tetrathionate_Arsenate-R"/>
    <property type="match status" value="1"/>
</dbReference>
<dbReference type="CDD" id="cd02758">
    <property type="entry name" value="MopB_Tetrathionate-Ra"/>
    <property type="match status" value="1"/>
</dbReference>
<organism evidence="10 11">
    <name type="scientific">Archaeoglobus fulgidus DSM 8774</name>
    <dbReference type="NCBI Taxonomy" id="1344584"/>
    <lineage>
        <taxon>Archaea</taxon>
        <taxon>Methanobacteriati</taxon>
        <taxon>Methanobacteriota</taxon>
        <taxon>Archaeoglobi</taxon>
        <taxon>Archaeoglobales</taxon>
        <taxon>Archaeoglobaceae</taxon>
        <taxon>Archaeoglobus</taxon>
    </lineage>
</organism>